<comment type="function">
    <text evidence="10 11">The central subunit of the protein translocation channel SecYEG. Consists of two halves formed by TMs 1-5 and 6-10. These two domains form a lateral gate at the front which open onto the bilayer between TMs 2 and 7, and are clamped together by SecE at the back. The channel is closed by both a pore ring composed of hydrophobic SecY resides and a short helix (helix 2A) on the extracellular side of the membrane which forms a plug. The plug probably moves laterally to allow the channel to open. The ring and the pore may move independently.</text>
</comment>
<protein>
    <recommendedName>
        <fullName evidence="9 10">Protein translocase subunit SecY</fullName>
    </recommendedName>
</protein>
<keyword evidence="6 10" id="KW-1133">Transmembrane helix</keyword>
<dbReference type="NCBIfam" id="TIGR00967">
    <property type="entry name" value="3a0501s007"/>
    <property type="match status" value="1"/>
</dbReference>
<evidence type="ECO:0000256" key="2">
    <source>
        <dbReference type="ARBA" id="ARBA00005751"/>
    </source>
</evidence>
<dbReference type="Proteomes" id="UP000321638">
    <property type="component" value="Unassembled WGS sequence"/>
</dbReference>
<dbReference type="OrthoDB" id="9809248at2"/>
<evidence type="ECO:0000256" key="1">
    <source>
        <dbReference type="ARBA" id="ARBA00004141"/>
    </source>
</evidence>
<dbReference type="RefSeq" id="WP_147847992.1">
    <property type="nucleotide sequence ID" value="NZ_DATAJT010000290.1"/>
</dbReference>
<dbReference type="PIRSF" id="PIRSF004557">
    <property type="entry name" value="SecY"/>
    <property type="match status" value="1"/>
</dbReference>
<evidence type="ECO:0000256" key="12">
    <source>
        <dbReference type="RuleBase" id="RU003484"/>
    </source>
</evidence>
<keyword evidence="5 10" id="KW-0653">Protein transport</keyword>
<feature type="transmembrane region" description="Helical" evidence="10">
    <location>
        <begin position="27"/>
        <end position="45"/>
    </location>
</feature>
<sequence length="447" mass="47943">MASAAEQLAKNLNWANISKATELKKRLWFTLGALIVYRVGSYIPLPGVDPVALAEMFQRQAGGIAGLLDVFSGGAIGRMSILALSIMPYISASIIMQILTTVVPSFEAMKKEGEAGRKKINQYTRYGTVFLAALQAYGIAVGLEAQTSSVGPVVAEAGLYFRFVTVVTLTGGTMFLMWLGEQVTSRGVGNGISLIIFAGIVAAMPGALVHTLELGRTGALSALFIIGLGVGAIAVVAFTVFVELSQRRILVQYPKRFTGYGSQVTTNYLPLKINTSGVIPPIFASSLLLFPATIAGFQGGQSAEWMQWISTYLGHGQPLYLLTYVALIVFFCFFYTTVVFQPTETAENLKKYGGFLPGIRPGKNTADYLEYVLTRITVIGSAYLAAVCIIPELLISRGGVPFYFGGTSLLIVVSVTLDTINQVQSHLMAYQYGDLIGAARLKGGKGR</sequence>
<dbReference type="PROSITE" id="PS00755">
    <property type="entry name" value="SECY_1"/>
    <property type="match status" value="1"/>
</dbReference>
<comment type="similarity">
    <text evidence="2 10 13">Belongs to the SecY/SEC61-alpha family.</text>
</comment>
<feature type="transmembrane region" description="Helical" evidence="10">
    <location>
        <begin position="218"/>
        <end position="242"/>
    </location>
</feature>
<dbReference type="Pfam" id="PF00344">
    <property type="entry name" value="SecY"/>
    <property type="match status" value="1"/>
</dbReference>
<dbReference type="EMBL" id="VDUZ01000017">
    <property type="protein sequence ID" value="TXL74617.1"/>
    <property type="molecule type" value="Genomic_DNA"/>
</dbReference>
<evidence type="ECO:0000256" key="11">
    <source>
        <dbReference type="RuleBase" id="RU000537"/>
    </source>
</evidence>
<evidence type="ECO:0000313" key="15">
    <source>
        <dbReference type="Proteomes" id="UP000321638"/>
    </source>
</evidence>
<feature type="transmembrane region" description="Helical" evidence="10">
    <location>
        <begin position="372"/>
        <end position="394"/>
    </location>
</feature>
<dbReference type="InterPro" id="IPR030659">
    <property type="entry name" value="SecY_CS"/>
</dbReference>
<dbReference type="InterPro" id="IPR026593">
    <property type="entry name" value="SecY"/>
</dbReference>
<dbReference type="GO" id="GO:0005886">
    <property type="term" value="C:plasma membrane"/>
    <property type="evidence" value="ECO:0007669"/>
    <property type="project" value="UniProtKB-SubCell"/>
</dbReference>
<proteinExistence type="inferred from homology"/>
<evidence type="ECO:0000256" key="5">
    <source>
        <dbReference type="ARBA" id="ARBA00022927"/>
    </source>
</evidence>
<organism evidence="14 15">
    <name type="scientific">Vineibacter terrae</name>
    <dbReference type="NCBI Taxonomy" id="2586908"/>
    <lineage>
        <taxon>Bacteria</taxon>
        <taxon>Pseudomonadati</taxon>
        <taxon>Pseudomonadota</taxon>
        <taxon>Alphaproteobacteria</taxon>
        <taxon>Hyphomicrobiales</taxon>
        <taxon>Vineibacter</taxon>
    </lineage>
</organism>
<feature type="transmembrane region" description="Helical" evidence="10">
    <location>
        <begin position="81"/>
        <end position="103"/>
    </location>
</feature>
<comment type="subcellular location">
    <subcellularLocation>
        <location evidence="10">Cell membrane</location>
        <topology evidence="10">Multi-pass membrane protein</topology>
    </subcellularLocation>
    <subcellularLocation>
        <location evidence="1 12">Membrane</location>
        <topology evidence="1 12">Multi-pass membrane protein</topology>
    </subcellularLocation>
</comment>
<comment type="subunit">
    <text evidence="10">Component of the Sec protein translocase complex. Heterotrimer consisting of SecY, SecE and SecG subunits. The heterotrimers can form oligomers, although 1 heterotrimer is thought to be able to translocate proteins. Interacts with the ribosome. Interacts with SecDF, and other proteins may be involved. Interacts with SecA.</text>
</comment>
<feature type="transmembrane region" description="Helical" evidence="10">
    <location>
        <begin position="191"/>
        <end position="212"/>
    </location>
</feature>
<feature type="transmembrane region" description="Helical" evidence="10">
    <location>
        <begin position="278"/>
        <end position="299"/>
    </location>
</feature>
<accession>A0A5C8PKZ0</accession>
<keyword evidence="3 10" id="KW-0813">Transport</keyword>
<gene>
    <name evidence="10 14" type="primary">secY</name>
    <name evidence="14" type="ORF">FHP25_16170</name>
</gene>
<dbReference type="HAMAP" id="MF_01465">
    <property type="entry name" value="SecY"/>
    <property type="match status" value="1"/>
</dbReference>
<dbReference type="GO" id="GO:0065002">
    <property type="term" value="P:intracellular protein transmembrane transport"/>
    <property type="evidence" value="ECO:0007669"/>
    <property type="project" value="UniProtKB-UniRule"/>
</dbReference>
<evidence type="ECO:0000256" key="10">
    <source>
        <dbReference type="HAMAP-Rule" id="MF_01465"/>
    </source>
</evidence>
<feature type="transmembrane region" description="Helical" evidence="10">
    <location>
        <begin position="160"/>
        <end position="179"/>
    </location>
</feature>
<dbReference type="InterPro" id="IPR023201">
    <property type="entry name" value="SecY_dom_sf"/>
</dbReference>
<dbReference type="PROSITE" id="PS00756">
    <property type="entry name" value="SECY_2"/>
    <property type="match status" value="1"/>
</dbReference>
<keyword evidence="8 10" id="KW-0472">Membrane</keyword>
<evidence type="ECO:0000256" key="6">
    <source>
        <dbReference type="ARBA" id="ARBA00022989"/>
    </source>
</evidence>
<evidence type="ECO:0000256" key="8">
    <source>
        <dbReference type="ARBA" id="ARBA00023136"/>
    </source>
</evidence>
<name>A0A5C8PKZ0_9HYPH</name>
<keyword evidence="10" id="KW-1003">Cell membrane</keyword>
<evidence type="ECO:0000256" key="7">
    <source>
        <dbReference type="ARBA" id="ARBA00023010"/>
    </source>
</evidence>
<dbReference type="SUPFAM" id="SSF103491">
    <property type="entry name" value="Preprotein translocase SecY subunit"/>
    <property type="match status" value="1"/>
</dbReference>
<dbReference type="FunFam" id="1.10.3370.10:FF:000001">
    <property type="entry name" value="Preprotein translocase subunit SecY"/>
    <property type="match status" value="1"/>
</dbReference>
<feature type="transmembrane region" description="Helical" evidence="10">
    <location>
        <begin position="319"/>
        <end position="340"/>
    </location>
</feature>
<dbReference type="InterPro" id="IPR002208">
    <property type="entry name" value="SecY/SEC61-alpha"/>
</dbReference>
<keyword evidence="4 10" id="KW-0812">Transmembrane</keyword>
<evidence type="ECO:0000256" key="9">
    <source>
        <dbReference type="ARBA" id="ARBA00039733"/>
    </source>
</evidence>
<feature type="transmembrane region" description="Helical" evidence="10">
    <location>
        <begin position="400"/>
        <end position="420"/>
    </location>
</feature>
<evidence type="ECO:0000313" key="14">
    <source>
        <dbReference type="EMBL" id="TXL74617.1"/>
    </source>
</evidence>
<feature type="transmembrane region" description="Helical" evidence="10">
    <location>
        <begin position="123"/>
        <end position="140"/>
    </location>
</feature>
<dbReference type="GO" id="GO:0043952">
    <property type="term" value="P:protein transport by the Sec complex"/>
    <property type="evidence" value="ECO:0007669"/>
    <property type="project" value="UniProtKB-UniRule"/>
</dbReference>
<dbReference type="PRINTS" id="PR00303">
    <property type="entry name" value="SECYTRNLCASE"/>
</dbReference>
<evidence type="ECO:0000256" key="4">
    <source>
        <dbReference type="ARBA" id="ARBA00022692"/>
    </source>
</evidence>
<dbReference type="GO" id="GO:0006605">
    <property type="term" value="P:protein targeting"/>
    <property type="evidence" value="ECO:0007669"/>
    <property type="project" value="UniProtKB-UniRule"/>
</dbReference>
<evidence type="ECO:0000256" key="3">
    <source>
        <dbReference type="ARBA" id="ARBA00022448"/>
    </source>
</evidence>
<dbReference type="PANTHER" id="PTHR10906">
    <property type="entry name" value="SECY/SEC61-ALPHA FAMILY MEMBER"/>
    <property type="match status" value="1"/>
</dbReference>
<comment type="caution">
    <text evidence="14">The sequence shown here is derived from an EMBL/GenBank/DDBJ whole genome shotgun (WGS) entry which is preliminary data.</text>
</comment>
<evidence type="ECO:0000256" key="13">
    <source>
        <dbReference type="RuleBase" id="RU004349"/>
    </source>
</evidence>
<dbReference type="AlphaFoldDB" id="A0A5C8PKZ0"/>
<keyword evidence="15" id="KW-1185">Reference proteome</keyword>
<keyword evidence="7 10" id="KW-0811">Translocation</keyword>
<dbReference type="Gene3D" id="1.10.3370.10">
    <property type="entry name" value="SecY subunit domain"/>
    <property type="match status" value="1"/>
</dbReference>
<reference evidence="14 15" key="1">
    <citation type="submission" date="2019-06" db="EMBL/GenBank/DDBJ databases">
        <title>New taxonomy in bacterial strain CC-CFT640, isolated from vineyard.</title>
        <authorList>
            <person name="Lin S.-Y."/>
            <person name="Tsai C.-F."/>
            <person name="Young C.-C."/>
        </authorList>
    </citation>
    <scope>NUCLEOTIDE SEQUENCE [LARGE SCALE GENOMIC DNA]</scope>
    <source>
        <strain evidence="14 15">CC-CFT640</strain>
    </source>
</reference>